<protein>
    <submittedName>
        <fullName evidence="1">Uncharacterized protein</fullName>
    </submittedName>
</protein>
<accession>A0A1K1LB75</accession>
<keyword evidence="2" id="KW-1185">Reference proteome</keyword>
<reference evidence="2" key="1">
    <citation type="submission" date="2016-10" db="EMBL/GenBank/DDBJ databases">
        <authorList>
            <person name="Wegmann U."/>
        </authorList>
    </citation>
    <scope>NUCLEOTIDE SEQUENCE [LARGE SCALE GENOMIC DNA]</scope>
</reference>
<dbReference type="AlphaFoldDB" id="A0A1K1LB75"/>
<dbReference type="Proteomes" id="UP000186323">
    <property type="component" value="Chromosome I"/>
</dbReference>
<evidence type="ECO:0000313" key="1">
    <source>
        <dbReference type="EMBL" id="SFV71964.1"/>
    </source>
</evidence>
<organism evidence="1 2">
    <name type="scientific">Desulfovibrio piger</name>
    <dbReference type="NCBI Taxonomy" id="901"/>
    <lineage>
        <taxon>Bacteria</taxon>
        <taxon>Pseudomonadati</taxon>
        <taxon>Thermodesulfobacteriota</taxon>
        <taxon>Desulfovibrionia</taxon>
        <taxon>Desulfovibrionales</taxon>
        <taxon>Desulfovibrionaceae</taxon>
        <taxon>Desulfovibrio</taxon>
    </lineage>
</organism>
<dbReference type="KEGG" id="dpg:DESPIGER_0059"/>
<dbReference type="OrthoDB" id="9152530at2"/>
<proteinExistence type="predicted"/>
<dbReference type="RefSeq" id="WP_072331571.1">
    <property type="nucleotide sequence ID" value="NZ_LT630450.1"/>
</dbReference>
<gene>
    <name evidence="1" type="ORF">DESPIGER_0059</name>
</gene>
<evidence type="ECO:0000313" key="2">
    <source>
        <dbReference type="Proteomes" id="UP000186323"/>
    </source>
</evidence>
<sequence>MQMEKKGSGPWPGVEVDGVNVTLTVGDNALSFDCAALQEDGQVTVDVVRGHDGGLAVGVENGTEYVANLIIPPAHYEDVPLPVTLEEPDLPEDLDPACITPAPTTESVRVQLCAAGMEAVRLILWTVTDNMEA</sequence>
<dbReference type="EMBL" id="LT630450">
    <property type="protein sequence ID" value="SFV71964.1"/>
    <property type="molecule type" value="Genomic_DNA"/>
</dbReference>
<name>A0A1K1LB75_9BACT</name>